<comment type="caution">
    <text evidence="3">The sequence shown here is derived from an EMBL/GenBank/DDBJ whole genome shotgun (WGS) entry which is preliminary data.</text>
</comment>
<evidence type="ECO:0000313" key="4">
    <source>
        <dbReference type="Proteomes" id="UP000282322"/>
    </source>
</evidence>
<keyword evidence="2" id="KW-0472">Membrane</keyword>
<reference evidence="3 4" key="1">
    <citation type="submission" date="2018-11" db="EMBL/GenBank/DDBJ databases">
        <title>Taxonoimc description of Halomarina strain SPP-AMP-1.</title>
        <authorList>
            <person name="Pal Y."/>
            <person name="Srinivasana K."/>
            <person name="Verma A."/>
            <person name="Kumar P."/>
        </authorList>
    </citation>
    <scope>NUCLEOTIDE SEQUENCE [LARGE SCALE GENOMIC DNA]</scope>
    <source>
        <strain evidence="3 4">SPP-AMP-1</strain>
    </source>
</reference>
<proteinExistence type="predicted"/>
<dbReference type="Pfam" id="PF05552">
    <property type="entry name" value="MS_channel_1st_1"/>
    <property type="match status" value="3"/>
</dbReference>
<dbReference type="Proteomes" id="UP000282322">
    <property type="component" value="Unassembled WGS sequence"/>
</dbReference>
<dbReference type="PANTHER" id="PTHR30221:SF1">
    <property type="entry name" value="SMALL-CONDUCTANCE MECHANOSENSITIVE CHANNEL"/>
    <property type="match status" value="1"/>
</dbReference>
<feature type="transmembrane region" description="Helical" evidence="2">
    <location>
        <begin position="28"/>
        <end position="52"/>
    </location>
</feature>
<dbReference type="Gene3D" id="1.10.287.1260">
    <property type="match status" value="1"/>
</dbReference>
<feature type="transmembrane region" description="Helical" evidence="2">
    <location>
        <begin position="250"/>
        <end position="271"/>
    </location>
</feature>
<feature type="transmembrane region" description="Helical" evidence="2">
    <location>
        <begin position="123"/>
        <end position="143"/>
    </location>
</feature>
<feature type="transmembrane region" description="Helical" evidence="2">
    <location>
        <begin position="178"/>
        <end position="197"/>
    </location>
</feature>
<name>A0A3P3R5E5_9EURY</name>
<dbReference type="EMBL" id="RRCH01000045">
    <property type="protein sequence ID" value="RRJ27870.1"/>
    <property type="molecule type" value="Genomic_DNA"/>
</dbReference>
<keyword evidence="2" id="KW-0812">Transmembrane</keyword>
<accession>A0A3P3R5E5</accession>
<feature type="transmembrane region" description="Helical" evidence="2">
    <location>
        <begin position="217"/>
        <end position="238"/>
    </location>
</feature>
<dbReference type="GO" id="GO:0008381">
    <property type="term" value="F:mechanosensitive monoatomic ion channel activity"/>
    <property type="evidence" value="ECO:0007669"/>
    <property type="project" value="InterPro"/>
</dbReference>
<evidence type="ECO:0000256" key="1">
    <source>
        <dbReference type="SAM" id="MobiDB-lite"/>
    </source>
</evidence>
<dbReference type="NCBIfam" id="NF033912">
    <property type="entry name" value="msc"/>
    <property type="match status" value="1"/>
</dbReference>
<keyword evidence="2" id="KW-1133">Transmembrane helix</keyword>
<feature type="transmembrane region" description="Helical" evidence="2">
    <location>
        <begin position="97"/>
        <end position="117"/>
    </location>
</feature>
<dbReference type="AlphaFoldDB" id="A0A3P3R5E5"/>
<feature type="transmembrane region" description="Helical" evidence="2">
    <location>
        <begin position="283"/>
        <end position="306"/>
    </location>
</feature>
<dbReference type="InterPro" id="IPR008910">
    <property type="entry name" value="MSC_TM_helix"/>
</dbReference>
<evidence type="ECO:0000313" key="3">
    <source>
        <dbReference type="EMBL" id="RRJ27870.1"/>
    </source>
</evidence>
<feature type="region of interest" description="Disordered" evidence="1">
    <location>
        <begin position="332"/>
        <end position="351"/>
    </location>
</feature>
<keyword evidence="4" id="KW-1185">Reference proteome</keyword>
<gene>
    <name evidence="3" type="ORF">EIK79_17015</name>
</gene>
<organism evidence="3 4">
    <name type="scientific">Halocatena pleomorpha</name>
    <dbReference type="NCBI Taxonomy" id="1785090"/>
    <lineage>
        <taxon>Archaea</taxon>
        <taxon>Methanobacteriati</taxon>
        <taxon>Methanobacteriota</taxon>
        <taxon>Stenosarchaea group</taxon>
        <taxon>Halobacteria</taxon>
        <taxon>Halobacteriales</taxon>
        <taxon>Natronomonadaceae</taxon>
        <taxon>Halocatena</taxon>
    </lineage>
</organism>
<protein>
    <submittedName>
        <fullName evidence="3">Phosphatase</fullName>
    </submittedName>
</protein>
<dbReference type="PANTHER" id="PTHR30221">
    <property type="entry name" value="SMALL-CONDUCTANCE MECHANOSENSITIVE CHANNEL"/>
    <property type="match status" value="1"/>
</dbReference>
<sequence>MTPNTQYITREMFQLRDRNVLGDILSQIISYIPQLIAALIVLLVGWIVGRLLGRIVTTVLKKADVERFVPGGDGDGRDGTDGGGVGLARGLGKLVKYYVYFIAVLAAAEILAIPMLTELLSDVGAYLPVILAAVVILLVGFIIGRVLEDIIADLIGGLGFDMHLTGTPLERLTERRGIGGLIGQLVALYVYFIALVAAADTLNISVLSNLLNTITVYIPQLIGGAAVLLVGIWIGDWLGTQVAETDHSKLTDYVGIGVKVIVYYLVITMALQTAGFNASILNTLFVIAMAALFGSLAIAFIIAAGVGGALGSKDYIADNIADWMRNARQSMSFEDEGSDTSGESGFEPPSD</sequence>
<evidence type="ECO:0000256" key="2">
    <source>
        <dbReference type="SAM" id="Phobius"/>
    </source>
</evidence>
<dbReference type="InterPro" id="IPR045275">
    <property type="entry name" value="MscS_archaea/bacteria_type"/>
</dbReference>